<dbReference type="STRING" id="5722.A2E0U8"/>
<keyword evidence="3" id="KW-1185">Reference proteome</keyword>
<gene>
    <name evidence="2" type="ORF">TVAG_371770</name>
</gene>
<dbReference type="KEGG" id="tva:4771683"/>
<dbReference type="SUPFAM" id="SSF56112">
    <property type="entry name" value="Protein kinase-like (PK-like)"/>
    <property type="match status" value="1"/>
</dbReference>
<dbReference type="InParanoid" id="A2E0U8"/>
<sequence length="321" mass="36966">MDENETSFLLSRGIQVLSLISNNGYSQIFTASSDRYPNGIALKRIIATKVNFDVLQRLNTMDDSKIVTVHEFIRFNQFVFIVMEYCRYDIEKFIRNGLKVETTDLSRYIKLTIEAVISCHIFSIFGLNIKPSNFLIDQFGRLKISDFYYLPEIRTHYNSQTITQINRYSAPEILHRIEMGNEKSDVWSLGATIYYMATGKSPFNNQDSLELINTINRADYDKDQIFDPFLKEVISYCLQPNPLNRKMLSELLNCDYFKQADKSLTACSSFSKNSFVIPNLKSIIIAKPPCRTILHSKLRIKSHSVAPSRMPHGHLPSIIAK</sequence>
<dbReference type="InterPro" id="IPR011009">
    <property type="entry name" value="Kinase-like_dom_sf"/>
</dbReference>
<protein>
    <submittedName>
        <fullName evidence="2">CMGC family protein kinase</fullName>
    </submittedName>
</protein>
<reference evidence="2" key="2">
    <citation type="journal article" date="2007" name="Science">
        <title>Draft genome sequence of the sexually transmitted pathogen Trichomonas vaginalis.</title>
        <authorList>
            <person name="Carlton J.M."/>
            <person name="Hirt R.P."/>
            <person name="Silva J.C."/>
            <person name="Delcher A.L."/>
            <person name="Schatz M."/>
            <person name="Zhao Q."/>
            <person name="Wortman J.R."/>
            <person name="Bidwell S.L."/>
            <person name="Alsmark U.C.M."/>
            <person name="Besteiro S."/>
            <person name="Sicheritz-Ponten T."/>
            <person name="Noel C.J."/>
            <person name="Dacks J.B."/>
            <person name="Foster P.G."/>
            <person name="Simillion C."/>
            <person name="Van de Peer Y."/>
            <person name="Miranda-Saavedra D."/>
            <person name="Barton G.J."/>
            <person name="Westrop G.D."/>
            <person name="Mueller S."/>
            <person name="Dessi D."/>
            <person name="Fiori P.L."/>
            <person name="Ren Q."/>
            <person name="Paulsen I."/>
            <person name="Zhang H."/>
            <person name="Bastida-Corcuera F.D."/>
            <person name="Simoes-Barbosa A."/>
            <person name="Brown M.T."/>
            <person name="Hayes R.D."/>
            <person name="Mukherjee M."/>
            <person name="Okumura C.Y."/>
            <person name="Schneider R."/>
            <person name="Smith A.J."/>
            <person name="Vanacova S."/>
            <person name="Villalvazo M."/>
            <person name="Haas B.J."/>
            <person name="Pertea M."/>
            <person name="Feldblyum T.V."/>
            <person name="Utterback T.R."/>
            <person name="Shu C.L."/>
            <person name="Osoegawa K."/>
            <person name="de Jong P.J."/>
            <person name="Hrdy I."/>
            <person name="Horvathova L."/>
            <person name="Zubacova Z."/>
            <person name="Dolezal P."/>
            <person name="Malik S.B."/>
            <person name="Logsdon J.M. Jr."/>
            <person name="Henze K."/>
            <person name="Gupta A."/>
            <person name="Wang C.C."/>
            <person name="Dunne R.L."/>
            <person name="Upcroft J.A."/>
            <person name="Upcroft P."/>
            <person name="White O."/>
            <person name="Salzberg S.L."/>
            <person name="Tang P."/>
            <person name="Chiu C.-H."/>
            <person name="Lee Y.-S."/>
            <person name="Embley T.M."/>
            <person name="Coombs G.H."/>
            <person name="Mottram J.C."/>
            <person name="Tachezy J."/>
            <person name="Fraser-Liggett C.M."/>
            <person name="Johnson P.J."/>
        </authorList>
    </citation>
    <scope>NUCLEOTIDE SEQUENCE [LARGE SCALE GENOMIC DNA]</scope>
    <source>
        <strain evidence="2">G3</strain>
    </source>
</reference>
<dbReference type="Pfam" id="PF00069">
    <property type="entry name" value="Pkinase"/>
    <property type="match status" value="1"/>
</dbReference>
<reference evidence="2" key="1">
    <citation type="submission" date="2006-10" db="EMBL/GenBank/DDBJ databases">
        <authorList>
            <person name="Amadeo P."/>
            <person name="Zhao Q."/>
            <person name="Wortman J."/>
            <person name="Fraser-Liggett C."/>
            <person name="Carlton J."/>
        </authorList>
    </citation>
    <scope>NUCLEOTIDE SEQUENCE</scope>
    <source>
        <strain evidence="2">G3</strain>
    </source>
</reference>
<dbReference type="GO" id="GO:0004672">
    <property type="term" value="F:protein kinase activity"/>
    <property type="evidence" value="ECO:0007669"/>
    <property type="project" value="InterPro"/>
</dbReference>
<dbReference type="eggNOG" id="KOG0583">
    <property type="taxonomic scope" value="Eukaryota"/>
</dbReference>
<evidence type="ECO:0000313" key="2">
    <source>
        <dbReference type="EMBL" id="EAY13703.1"/>
    </source>
</evidence>
<dbReference type="PANTHER" id="PTHR24362">
    <property type="entry name" value="SERINE/THREONINE-PROTEIN KINASE NEK"/>
    <property type="match status" value="1"/>
</dbReference>
<name>A2E0U8_TRIV3</name>
<dbReference type="VEuPathDB" id="TrichDB:TVAG_371770"/>
<dbReference type="Proteomes" id="UP000001542">
    <property type="component" value="Unassembled WGS sequence"/>
</dbReference>
<dbReference type="VEuPathDB" id="TrichDB:TVAGG3_0326010"/>
<accession>A2E0U8</accession>
<dbReference type="SMART" id="SM00220">
    <property type="entry name" value="S_TKc"/>
    <property type="match status" value="1"/>
</dbReference>
<keyword evidence="2" id="KW-0418">Kinase</keyword>
<dbReference type="Gene3D" id="1.10.510.10">
    <property type="entry name" value="Transferase(Phosphotransferase) domain 1"/>
    <property type="match status" value="1"/>
</dbReference>
<dbReference type="EMBL" id="DS113281">
    <property type="protein sequence ID" value="EAY13703.1"/>
    <property type="molecule type" value="Genomic_DNA"/>
</dbReference>
<keyword evidence="2" id="KW-0808">Transferase</keyword>
<dbReference type="PROSITE" id="PS50011">
    <property type="entry name" value="PROTEIN_KINASE_DOM"/>
    <property type="match status" value="1"/>
</dbReference>
<proteinExistence type="predicted"/>
<dbReference type="RefSeq" id="XP_001325926.1">
    <property type="nucleotide sequence ID" value="XM_001325891.1"/>
</dbReference>
<evidence type="ECO:0000259" key="1">
    <source>
        <dbReference type="PROSITE" id="PS50011"/>
    </source>
</evidence>
<dbReference type="SMR" id="A2E0U8"/>
<organism evidence="2 3">
    <name type="scientific">Trichomonas vaginalis (strain ATCC PRA-98 / G3)</name>
    <dbReference type="NCBI Taxonomy" id="412133"/>
    <lineage>
        <taxon>Eukaryota</taxon>
        <taxon>Metamonada</taxon>
        <taxon>Parabasalia</taxon>
        <taxon>Trichomonadida</taxon>
        <taxon>Trichomonadidae</taxon>
        <taxon>Trichomonas</taxon>
    </lineage>
</organism>
<dbReference type="PANTHER" id="PTHR24362:SF309">
    <property type="entry name" value="PROTEIN KINASE DOMAIN-CONTAINING PROTEIN"/>
    <property type="match status" value="1"/>
</dbReference>
<dbReference type="AlphaFoldDB" id="A2E0U8"/>
<dbReference type="GO" id="GO:0005524">
    <property type="term" value="F:ATP binding"/>
    <property type="evidence" value="ECO:0007669"/>
    <property type="project" value="InterPro"/>
</dbReference>
<evidence type="ECO:0000313" key="3">
    <source>
        <dbReference type="Proteomes" id="UP000001542"/>
    </source>
</evidence>
<feature type="domain" description="Protein kinase" evidence="1">
    <location>
        <begin position="14"/>
        <end position="257"/>
    </location>
</feature>
<dbReference type="InterPro" id="IPR000719">
    <property type="entry name" value="Prot_kinase_dom"/>
</dbReference>